<evidence type="ECO:0000313" key="2">
    <source>
        <dbReference type="EMBL" id="SDM78797.1"/>
    </source>
</evidence>
<evidence type="ECO:0000313" key="3">
    <source>
        <dbReference type="Proteomes" id="UP000199182"/>
    </source>
</evidence>
<proteinExistence type="predicted"/>
<evidence type="ECO:0008006" key="4">
    <source>
        <dbReference type="Google" id="ProtNLM"/>
    </source>
</evidence>
<feature type="chain" id="PRO_5038389995" description="Sporulation and spore germination" evidence="1">
    <location>
        <begin position="20"/>
        <end position="212"/>
    </location>
</feature>
<dbReference type="RefSeq" id="WP_092638159.1">
    <property type="nucleotide sequence ID" value="NZ_FNID01000005.1"/>
</dbReference>
<name>A0A1G9W3N1_9FIRM</name>
<dbReference type="Proteomes" id="UP000199182">
    <property type="component" value="Unassembled WGS sequence"/>
</dbReference>
<sequence length="212" mass="23052">MRKLLLFMLCIAILLNLTACNLFERKASAVSSQKASSAVSSSVPSSSAASVVSVPEVVVQDGKVKVTLPAYLFNGNEDFQLDGLDRKDITKNPDGSYTIMLDKEKYAEQLKKYKADVQAAFDEVTKNFGSVKSIKANENFTELTVTADREAFENSLDGFAILGVAVGALTYQAFTGTKQEDMDVLINVKDEKTGKVFFSKHYPEAFSGGSSK</sequence>
<gene>
    <name evidence="2" type="ORF">SAMN05192585_10527</name>
</gene>
<dbReference type="EMBL" id="FNID01000005">
    <property type="protein sequence ID" value="SDM78797.1"/>
    <property type="molecule type" value="Genomic_DNA"/>
</dbReference>
<dbReference type="AlphaFoldDB" id="A0A1G9W3N1"/>
<reference evidence="2 3" key="1">
    <citation type="submission" date="2016-10" db="EMBL/GenBank/DDBJ databases">
        <authorList>
            <person name="de Groot N.N."/>
        </authorList>
    </citation>
    <scope>NUCLEOTIDE SEQUENCE [LARGE SCALE GENOMIC DNA]</scope>
    <source>
        <strain evidence="2 3">CGMCC 1.5012</strain>
    </source>
</reference>
<dbReference type="STRING" id="258515.SAMN05192585_10527"/>
<keyword evidence="1" id="KW-0732">Signal</keyword>
<accession>A0A1G9W3N1</accession>
<dbReference type="OrthoDB" id="1849839at2"/>
<keyword evidence="3" id="KW-1185">Reference proteome</keyword>
<protein>
    <recommendedName>
        <fullName evidence="4">Sporulation and spore germination</fullName>
    </recommendedName>
</protein>
<feature type="signal peptide" evidence="1">
    <location>
        <begin position="1"/>
        <end position="19"/>
    </location>
</feature>
<organism evidence="2 3">
    <name type="scientific">Acetanaerobacterium elongatum</name>
    <dbReference type="NCBI Taxonomy" id="258515"/>
    <lineage>
        <taxon>Bacteria</taxon>
        <taxon>Bacillati</taxon>
        <taxon>Bacillota</taxon>
        <taxon>Clostridia</taxon>
        <taxon>Eubacteriales</taxon>
        <taxon>Oscillospiraceae</taxon>
        <taxon>Acetanaerobacterium</taxon>
    </lineage>
</organism>
<evidence type="ECO:0000256" key="1">
    <source>
        <dbReference type="SAM" id="SignalP"/>
    </source>
</evidence>